<dbReference type="SUPFAM" id="SSF55874">
    <property type="entry name" value="ATPase domain of HSP90 chaperone/DNA topoisomerase II/histidine kinase"/>
    <property type="match status" value="1"/>
</dbReference>
<dbReference type="PROSITE" id="PS50112">
    <property type="entry name" value="PAS"/>
    <property type="match status" value="1"/>
</dbReference>
<keyword evidence="5" id="KW-1185">Reference proteome</keyword>
<dbReference type="InterPro" id="IPR004358">
    <property type="entry name" value="Sig_transdc_His_kin-like_C"/>
</dbReference>
<dbReference type="GO" id="GO:0000155">
    <property type="term" value="F:phosphorelay sensor kinase activity"/>
    <property type="evidence" value="ECO:0007669"/>
    <property type="project" value="InterPro"/>
</dbReference>
<dbReference type="InterPro" id="IPR035965">
    <property type="entry name" value="PAS-like_dom_sf"/>
</dbReference>
<dbReference type="KEGG" id="apai:APAC_1554"/>
<evidence type="ECO:0000313" key="5">
    <source>
        <dbReference type="Proteomes" id="UP000322726"/>
    </source>
</evidence>
<name>A0A5C2H6S5_9BACT</name>
<dbReference type="AlphaFoldDB" id="A0A5C2H6S5"/>
<keyword evidence="4" id="KW-0418">Kinase</keyword>
<dbReference type="SUPFAM" id="SSF47384">
    <property type="entry name" value="Homodimeric domain of signal transducing histidine kinase"/>
    <property type="match status" value="1"/>
</dbReference>
<gene>
    <name evidence="4" type="ORF">APAC_1554</name>
</gene>
<reference evidence="4" key="2">
    <citation type="submission" date="2019-09" db="EMBL/GenBank/DDBJ databases">
        <title>Taxonomic note: a critical rebuttal of the proposed division of the genus Arcobacter into six genera, emended descriptions of Arcobacter anaerophilus and the genus Arcobacter, and an assessment of genus-level boundaries for Epsilonproteobacteria using in silico genomic comparator tools.</title>
        <authorList>
            <person name="On S.L.W."/>
            <person name="Miller W.G."/>
            <person name="Biggs P."/>
            <person name="Cornelius A."/>
            <person name="Vandamme P."/>
        </authorList>
    </citation>
    <scope>NUCLEOTIDE SEQUENCE [LARGE SCALE GENOMIC DNA]</scope>
    <source>
        <strain evidence="4">LMG 26638</strain>
    </source>
</reference>
<reference evidence="4" key="1">
    <citation type="submission" date="2019-09" db="EMBL/GenBank/DDBJ databases">
        <title>Complete genome sequencing of four Arcobacter species reveals a diverse suite of mobile elements.</title>
        <authorList>
            <person name="Miller W.G."/>
            <person name="Yee E."/>
            <person name="Bono J.L."/>
        </authorList>
    </citation>
    <scope>NUCLEOTIDE SEQUENCE [LARGE SCALE GENOMIC DNA]</scope>
    <source>
        <strain evidence="4">LMG 26638</strain>
    </source>
</reference>
<dbReference type="SMART" id="SM00086">
    <property type="entry name" value="PAC"/>
    <property type="match status" value="1"/>
</dbReference>
<dbReference type="PRINTS" id="PR00344">
    <property type="entry name" value="BCTRLSENSOR"/>
</dbReference>
<dbReference type="InterPro" id="IPR003661">
    <property type="entry name" value="HisK_dim/P_dom"/>
</dbReference>
<dbReference type="EC" id="2.7.13.3" evidence="2"/>
<dbReference type="InterPro" id="IPR036097">
    <property type="entry name" value="HisK_dim/P_sf"/>
</dbReference>
<dbReference type="OrthoDB" id="9805967at2"/>
<dbReference type="Proteomes" id="UP000322726">
    <property type="component" value="Chromosome"/>
</dbReference>
<dbReference type="Pfam" id="PF02518">
    <property type="entry name" value="HATPase_c"/>
    <property type="match status" value="1"/>
</dbReference>
<dbReference type="InterPro" id="IPR003594">
    <property type="entry name" value="HATPase_dom"/>
</dbReference>
<dbReference type="SMART" id="SM00387">
    <property type="entry name" value="HATPase_c"/>
    <property type="match status" value="1"/>
</dbReference>
<dbReference type="PANTHER" id="PTHR43065:SF42">
    <property type="entry name" value="TWO-COMPONENT SENSOR PPRA"/>
    <property type="match status" value="1"/>
</dbReference>
<organism evidence="4 5">
    <name type="scientific">Malaciobacter pacificus</name>
    <dbReference type="NCBI Taxonomy" id="1080223"/>
    <lineage>
        <taxon>Bacteria</taxon>
        <taxon>Pseudomonadati</taxon>
        <taxon>Campylobacterota</taxon>
        <taxon>Epsilonproteobacteria</taxon>
        <taxon>Campylobacterales</taxon>
        <taxon>Arcobacteraceae</taxon>
        <taxon>Malaciobacter</taxon>
    </lineage>
</organism>
<proteinExistence type="predicted"/>
<dbReference type="InterPro" id="IPR000700">
    <property type="entry name" value="PAS-assoc_C"/>
</dbReference>
<keyword evidence="3" id="KW-0597">Phosphoprotein</keyword>
<dbReference type="Gene3D" id="3.30.565.10">
    <property type="entry name" value="Histidine kinase-like ATPase, C-terminal domain"/>
    <property type="match status" value="1"/>
</dbReference>
<dbReference type="InterPro" id="IPR001610">
    <property type="entry name" value="PAC"/>
</dbReference>
<evidence type="ECO:0000256" key="2">
    <source>
        <dbReference type="ARBA" id="ARBA00012438"/>
    </source>
</evidence>
<evidence type="ECO:0000256" key="3">
    <source>
        <dbReference type="ARBA" id="ARBA00022553"/>
    </source>
</evidence>
<accession>A0A5C2H6S5</accession>
<dbReference type="EMBL" id="CP035928">
    <property type="protein sequence ID" value="QEP34661.1"/>
    <property type="molecule type" value="Genomic_DNA"/>
</dbReference>
<keyword evidence="4" id="KW-0808">Transferase</keyword>
<dbReference type="CDD" id="cd00130">
    <property type="entry name" value="PAS"/>
    <property type="match status" value="1"/>
</dbReference>
<dbReference type="CDD" id="cd00082">
    <property type="entry name" value="HisKA"/>
    <property type="match status" value="1"/>
</dbReference>
<protein>
    <recommendedName>
        <fullName evidence="2">histidine kinase</fullName>
        <ecNumber evidence="2">2.7.13.3</ecNumber>
    </recommendedName>
</protein>
<dbReference type="InterPro" id="IPR036890">
    <property type="entry name" value="HATPase_C_sf"/>
</dbReference>
<evidence type="ECO:0000256" key="1">
    <source>
        <dbReference type="ARBA" id="ARBA00000085"/>
    </source>
</evidence>
<dbReference type="PROSITE" id="PS50109">
    <property type="entry name" value="HIS_KIN"/>
    <property type="match status" value="1"/>
</dbReference>
<dbReference type="PANTHER" id="PTHR43065">
    <property type="entry name" value="SENSOR HISTIDINE KINASE"/>
    <property type="match status" value="1"/>
</dbReference>
<sequence length="495" mass="57835">MSLQNIILKINDEKIKIIKLWLEDDNFKKLIDIHKLNEDIIIKRYAIAVWDYYFNCVVHKNQAGVSTLVIDFIKYLKKHELKSYELFIVYSAFKNSIIEYCYKHDYHSLEIIKDINDYFEQIFSQILNVYSKSIKDIEKALNKSVDIVDKYVLMNRCDKEGFITSVSSAFCSISGYNNYELIGKNYINILHNDENKNILEKILKTIKIDEKWQGKLKYRKKNGNYYWVQATIHPNFDNLGEIIGFDAVYQDITAQIEFEKQQSILIEQSKSAAMGEMISMIAHQWRQPLQAVSILVQKLSLLKEIDGEISDELLNEVISQVVGQLDYMSKTIDDFRDYFKPNKRKESIYIENVVKKSIDFLDYLFRVNLVRVNYVNSSKSSLEIYLNEIVQVLINLCKNSIDAMIDKNIKERVIDIKTYEIKDQLVIELEDNAGGIKEEILNKIFEPYFSTKNDKNGTGLGLYMSKQIIQKHSNGEIYVENTVKGSKFTVKLPLN</sequence>
<dbReference type="PROSITE" id="PS50113">
    <property type="entry name" value="PAC"/>
    <property type="match status" value="1"/>
</dbReference>
<comment type="catalytic activity">
    <reaction evidence="1">
        <text>ATP + protein L-histidine = ADP + protein N-phospho-L-histidine.</text>
        <dbReference type="EC" id="2.7.13.3"/>
    </reaction>
</comment>
<dbReference type="SMART" id="SM00388">
    <property type="entry name" value="HisKA"/>
    <property type="match status" value="1"/>
</dbReference>
<dbReference type="Pfam" id="PF13426">
    <property type="entry name" value="PAS_9"/>
    <property type="match status" value="1"/>
</dbReference>
<evidence type="ECO:0000313" key="4">
    <source>
        <dbReference type="EMBL" id="QEP34661.1"/>
    </source>
</evidence>
<dbReference type="NCBIfam" id="TIGR00229">
    <property type="entry name" value="sensory_box"/>
    <property type="match status" value="1"/>
</dbReference>
<dbReference type="Gene3D" id="1.10.287.130">
    <property type="match status" value="1"/>
</dbReference>
<dbReference type="SUPFAM" id="SSF55785">
    <property type="entry name" value="PYP-like sensor domain (PAS domain)"/>
    <property type="match status" value="1"/>
</dbReference>
<dbReference type="InterPro" id="IPR005467">
    <property type="entry name" value="His_kinase_dom"/>
</dbReference>
<dbReference type="InterPro" id="IPR000014">
    <property type="entry name" value="PAS"/>
</dbReference>
<dbReference type="RefSeq" id="WP_130233592.1">
    <property type="nucleotide sequence ID" value="NZ_BMEF01000007.1"/>
</dbReference>
<dbReference type="Gene3D" id="3.30.450.20">
    <property type="entry name" value="PAS domain"/>
    <property type="match status" value="1"/>
</dbReference>